<dbReference type="Proteomes" id="UP001486888">
    <property type="component" value="Chromosome"/>
</dbReference>
<evidence type="ECO:0000313" key="2">
    <source>
        <dbReference type="EMBL" id="XAO46544.1"/>
    </source>
</evidence>
<feature type="region of interest" description="Disordered" evidence="1">
    <location>
        <begin position="69"/>
        <end position="132"/>
    </location>
</feature>
<evidence type="ECO:0008006" key="4">
    <source>
        <dbReference type="Google" id="ProtNLM"/>
    </source>
</evidence>
<feature type="compositionally biased region" description="Acidic residues" evidence="1">
    <location>
        <begin position="93"/>
        <end position="132"/>
    </location>
</feature>
<keyword evidence="3" id="KW-1185">Reference proteome</keyword>
<evidence type="ECO:0000313" key="3">
    <source>
        <dbReference type="Proteomes" id="UP001486888"/>
    </source>
</evidence>
<organism evidence="2 3">
    <name type="scientific">Glutamicibacter ectropisis</name>
    <dbReference type="NCBI Taxonomy" id="3046593"/>
    <lineage>
        <taxon>Bacteria</taxon>
        <taxon>Bacillati</taxon>
        <taxon>Actinomycetota</taxon>
        <taxon>Actinomycetes</taxon>
        <taxon>Micrococcales</taxon>
        <taxon>Micrococcaceae</taxon>
        <taxon>Glutamicibacter</taxon>
    </lineage>
</organism>
<proteinExistence type="predicted"/>
<accession>A0AAU6WGC8</accession>
<sequence length="259" mass="29136">MGVDWAALEEAIRVTALRHAAEVITGHPDQDFYAIALHGVSTEESESIAMPLLALNSVQALERDRVTASREELVERGEDADEPADYEDRSDAQLEDPVEAEDVTLEEDSVVISDAEDDDEFEGEDQEFDDDEDLDQVLASLEEGLDQDDSESFYSDKWEPSDWHWSSIDLCEDPAAGIWSDAMTDLASHEGWEPTIRRYYGTLVAVANSLREELQQRTTADLVCYVADEEHAEKLLKLCLTDQQLSKYFPQLTELVEGE</sequence>
<reference evidence="2 3" key="1">
    <citation type="submission" date="2023-05" db="EMBL/GenBank/DDBJ databases">
        <title>Glutamicibacter sp. B1, complete genome.</title>
        <authorList>
            <person name="Long Y.H."/>
            <person name="Fang T."/>
            <person name="Li X.Y."/>
        </authorList>
    </citation>
    <scope>NUCLEOTIDE SEQUENCE [LARGE SCALE GENOMIC DNA]</scope>
    <source>
        <strain evidence="2 3">B1</strain>
    </source>
</reference>
<dbReference type="EMBL" id="CP125942">
    <property type="protein sequence ID" value="XAO46544.1"/>
    <property type="molecule type" value="Genomic_DNA"/>
</dbReference>
<gene>
    <name evidence="2" type="ORF">QMQ05_03140</name>
</gene>
<protein>
    <recommendedName>
        <fullName evidence="4">DUF4303 domain-containing protein</fullName>
    </recommendedName>
</protein>
<dbReference type="KEGG" id="gey:QMQ05_03140"/>
<name>A0AAU6WGC8_9MICC</name>
<dbReference type="AlphaFoldDB" id="A0AAU6WGC8"/>
<dbReference type="RefSeq" id="WP_345472932.1">
    <property type="nucleotide sequence ID" value="NZ_CP125942.1"/>
</dbReference>
<evidence type="ECO:0000256" key="1">
    <source>
        <dbReference type="SAM" id="MobiDB-lite"/>
    </source>
</evidence>